<comment type="caution">
    <text evidence="2">The sequence shown here is derived from an EMBL/GenBank/DDBJ whole genome shotgun (WGS) entry which is preliminary data.</text>
</comment>
<dbReference type="AlphaFoldDB" id="A0A6G0QEW9"/>
<gene>
    <name evidence="2" type="ORF">PF008_g27191</name>
</gene>
<evidence type="ECO:0000313" key="3">
    <source>
        <dbReference type="Proteomes" id="UP000486351"/>
    </source>
</evidence>
<reference evidence="2 3" key="1">
    <citation type="submission" date="2018-09" db="EMBL/GenBank/DDBJ databases">
        <title>Genomic investigation of the strawberry pathogen Phytophthora fragariae indicates pathogenicity is determined by transcriptional variation in three key races.</title>
        <authorList>
            <person name="Adams T.M."/>
            <person name="Armitage A.D."/>
            <person name="Sobczyk M.K."/>
            <person name="Bates H.J."/>
            <person name="Dunwell J.M."/>
            <person name="Nellist C.F."/>
            <person name="Harrison R.J."/>
        </authorList>
    </citation>
    <scope>NUCLEOTIDE SEQUENCE [LARGE SCALE GENOMIC DNA]</scope>
    <source>
        <strain evidence="2 3">NOV-77</strain>
    </source>
</reference>
<evidence type="ECO:0000256" key="1">
    <source>
        <dbReference type="SAM" id="SignalP"/>
    </source>
</evidence>
<dbReference type="EMBL" id="QXFY01003529">
    <property type="protein sequence ID" value="KAE9284300.1"/>
    <property type="molecule type" value="Genomic_DNA"/>
</dbReference>
<keyword evidence="1" id="KW-0732">Signal</keyword>
<proteinExistence type="predicted"/>
<organism evidence="2 3">
    <name type="scientific">Phytophthora fragariae</name>
    <dbReference type="NCBI Taxonomy" id="53985"/>
    <lineage>
        <taxon>Eukaryota</taxon>
        <taxon>Sar</taxon>
        <taxon>Stramenopiles</taxon>
        <taxon>Oomycota</taxon>
        <taxon>Peronosporomycetes</taxon>
        <taxon>Peronosporales</taxon>
        <taxon>Peronosporaceae</taxon>
        <taxon>Phytophthora</taxon>
    </lineage>
</organism>
<name>A0A6G0QEW9_9STRA</name>
<protein>
    <submittedName>
        <fullName evidence="2">Uncharacterized protein</fullName>
    </submittedName>
</protein>
<feature type="signal peptide" evidence="1">
    <location>
        <begin position="1"/>
        <end position="18"/>
    </location>
</feature>
<dbReference type="Proteomes" id="UP000486351">
    <property type="component" value="Unassembled WGS sequence"/>
</dbReference>
<accession>A0A6G0QEW9</accession>
<sequence>MWMFIFIANNWVSIILYCNRDFSIINIYIGKPNNLLNCNILFRPLISCDSCTIEAHYCSSVDTVSTLLQYCAPRVTQLFIGATYWYRCMHSYLFRHPHKMTSLVMLANSIHGAKSEIMEGLVDWARHSGDH</sequence>
<feature type="chain" id="PRO_5026261273" evidence="1">
    <location>
        <begin position="19"/>
        <end position="131"/>
    </location>
</feature>
<evidence type="ECO:0000313" key="2">
    <source>
        <dbReference type="EMBL" id="KAE9284300.1"/>
    </source>
</evidence>